<comment type="activity regulation">
    <text evidence="10">Na(+) is not transported, but it plays an essential structural role and its presence is essential for fluoride channel function.</text>
</comment>
<feature type="transmembrane region" description="Helical" evidence="10">
    <location>
        <begin position="89"/>
        <end position="108"/>
    </location>
</feature>
<feature type="binding site" evidence="10">
    <location>
        <position position="99"/>
    </location>
    <ligand>
        <name>Na(+)</name>
        <dbReference type="ChEBI" id="CHEBI:29101"/>
        <note>structural</note>
    </ligand>
</feature>
<feature type="transmembrane region" description="Helical" evidence="10">
    <location>
        <begin position="25"/>
        <end position="47"/>
    </location>
</feature>
<dbReference type="Proteomes" id="UP000617743">
    <property type="component" value="Unassembled WGS sequence"/>
</dbReference>
<comment type="subcellular location">
    <subcellularLocation>
        <location evidence="1 10">Cell membrane</location>
        <topology evidence="1 10">Multi-pass membrane protein</topology>
    </subcellularLocation>
</comment>
<dbReference type="EMBL" id="BMWC01000017">
    <property type="protein sequence ID" value="GGX32641.1"/>
    <property type="molecule type" value="Genomic_DNA"/>
</dbReference>
<keyword evidence="2 10" id="KW-1003">Cell membrane</keyword>
<dbReference type="NCBIfam" id="TIGR00494">
    <property type="entry name" value="crcB"/>
    <property type="match status" value="1"/>
</dbReference>
<sequence length="151" mass="16111">MTTPDSLRVQDSPPRPAFWHGQGPVVTAVALGGGVGATARYAASLWWPAHPGGFPWTTFWVNVAGCAVIGVLMVVITEVRAAHRLVRPFFGTGVLGGFTTFSTYAVDIQKLADGGHLRTGLAYLAATPLAALTAVWLAAWSTRRALKWRQP</sequence>
<evidence type="ECO:0000256" key="3">
    <source>
        <dbReference type="ARBA" id="ARBA00022692"/>
    </source>
</evidence>
<evidence type="ECO:0000256" key="1">
    <source>
        <dbReference type="ARBA" id="ARBA00004651"/>
    </source>
</evidence>
<keyword evidence="10" id="KW-0813">Transport</keyword>
<feature type="transmembrane region" description="Helical" evidence="10">
    <location>
        <begin position="59"/>
        <end position="77"/>
    </location>
</feature>
<keyword evidence="12" id="KW-1185">Reference proteome</keyword>
<evidence type="ECO:0000256" key="10">
    <source>
        <dbReference type="HAMAP-Rule" id="MF_00454"/>
    </source>
</evidence>
<protein>
    <recommendedName>
        <fullName evidence="10">Fluoride-specific ion channel FluC</fullName>
    </recommendedName>
</protein>
<organism evidence="11 12">
    <name type="scientific">Streptomyces lomondensis</name>
    <dbReference type="NCBI Taxonomy" id="68229"/>
    <lineage>
        <taxon>Bacteria</taxon>
        <taxon>Bacillati</taxon>
        <taxon>Actinomycetota</taxon>
        <taxon>Actinomycetes</taxon>
        <taxon>Kitasatosporales</taxon>
        <taxon>Streptomycetaceae</taxon>
        <taxon>Streptomyces</taxon>
    </lineage>
</organism>
<feature type="transmembrane region" description="Helical" evidence="10">
    <location>
        <begin position="120"/>
        <end position="140"/>
    </location>
</feature>
<evidence type="ECO:0000256" key="8">
    <source>
        <dbReference type="ARBA" id="ARBA00035585"/>
    </source>
</evidence>
<dbReference type="Pfam" id="PF02537">
    <property type="entry name" value="CRCB"/>
    <property type="match status" value="1"/>
</dbReference>
<evidence type="ECO:0000313" key="12">
    <source>
        <dbReference type="Proteomes" id="UP000617743"/>
    </source>
</evidence>
<dbReference type="PANTHER" id="PTHR28259:SF1">
    <property type="entry name" value="FLUORIDE EXPORT PROTEIN 1-RELATED"/>
    <property type="match status" value="1"/>
</dbReference>
<keyword evidence="3 10" id="KW-0812">Transmembrane</keyword>
<keyword evidence="6 10" id="KW-0407">Ion channel</keyword>
<keyword evidence="10" id="KW-0406">Ion transport</keyword>
<accession>A0ABQ2XSX9</accession>
<dbReference type="RefSeq" id="WP_190054631.1">
    <property type="nucleotide sequence ID" value="NZ_BMWC01000017.1"/>
</dbReference>
<dbReference type="InterPro" id="IPR003691">
    <property type="entry name" value="FluC"/>
</dbReference>
<gene>
    <name evidence="11" type="primary">crcB1</name>
    <name evidence="10" type="synonym">crcB</name>
    <name evidence="10" type="synonym">fluC</name>
    <name evidence="11" type="ORF">GCM10010383_73700</name>
</gene>
<dbReference type="HAMAP" id="MF_00454">
    <property type="entry name" value="FluC"/>
    <property type="match status" value="1"/>
</dbReference>
<reference evidence="12" key="1">
    <citation type="journal article" date="2019" name="Int. J. Syst. Evol. Microbiol.">
        <title>The Global Catalogue of Microorganisms (GCM) 10K type strain sequencing project: providing services to taxonomists for standard genome sequencing and annotation.</title>
        <authorList>
            <consortium name="The Broad Institute Genomics Platform"/>
            <consortium name="The Broad Institute Genome Sequencing Center for Infectious Disease"/>
            <person name="Wu L."/>
            <person name="Ma J."/>
        </authorList>
    </citation>
    <scope>NUCLEOTIDE SEQUENCE [LARGE SCALE GENOMIC DNA]</scope>
    <source>
        <strain evidence="12">JCM 4866</strain>
    </source>
</reference>
<proteinExistence type="inferred from homology"/>
<evidence type="ECO:0000313" key="11">
    <source>
        <dbReference type="EMBL" id="GGX32641.1"/>
    </source>
</evidence>
<evidence type="ECO:0000256" key="5">
    <source>
        <dbReference type="ARBA" id="ARBA00023136"/>
    </source>
</evidence>
<keyword evidence="10" id="KW-0479">Metal-binding</keyword>
<name>A0ABQ2XSX9_9ACTN</name>
<evidence type="ECO:0000256" key="4">
    <source>
        <dbReference type="ARBA" id="ARBA00022989"/>
    </source>
</evidence>
<keyword evidence="5 10" id="KW-0472">Membrane</keyword>
<keyword evidence="4 10" id="KW-1133">Transmembrane helix</keyword>
<comment type="function">
    <text evidence="9 10">Fluoride-specific ion channel. Important for reducing fluoride concentration in the cell, thus reducing its toxicity.</text>
</comment>
<comment type="catalytic activity">
    <reaction evidence="8">
        <text>fluoride(in) = fluoride(out)</text>
        <dbReference type="Rhea" id="RHEA:76159"/>
        <dbReference type="ChEBI" id="CHEBI:17051"/>
    </reaction>
    <physiologicalReaction direction="left-to-right" evidence="8">
        <dbReference type="Rhea" id="RHEA:76160"/>
    </physiologicalReaction>
</comment>
<comment type="caution">
    <text evidence="11">The sequence shown here is derived from an EMBL/GenBank/DDBJ whole genome shotgun (WGS) entry which is preliminary data.</text>
</comment>
<feature type="binding site" evidence="10">
    <location>
        <position position="96"/>
    </location>
    <ligand>
        <name>Na(+)</name>
        <dbReference type="ChEBI" id="CHEBI:29101"/>
        <note>structural</note>
    </ligand>
</feature>
<evidence type="ECO:0000256" key="6">
    <source>
        <dbReference type="ARBA" id="ARBA00023303"/>
    </source>
</evidence>
<evidence type="ECO:0000256" key="7">
    <source>
        <dbReference type="ARBA" id="ARBA00035120"/>
    </source>
</evidence>
<comment type="similarity">
    <text evidence="7 10">Belongs to the fluoride channel Fluc/FEX (TC 1.A.43) family.</text>
</comment>
<keyword evidence="10" id="KW-0915">Sodium</keyword>
<dbReference type="PANTHER" id="PTHR28259">
    <property type="entry name" value="FLUORIDE EXPORT PROTEIN 1-RELATED"/>
    <property type="match status" value="1"/>
</dbReference>
<evidence type="ECO:0000256" key="2">
    <source>
        <dbReference type="ARBA" id="ARBA00022475"/>
    </source>
</evidence>
<evidence type="ECO:0000256" key="9">
    <source>
        <dbReference type="ARBA" id="ARBA00049940"/>
    </source>
</evidence>